<dbReference type="EMBL" id="CP017962">
    <property type="protein sequence ID" value="APC48965.1"/>
    <property type="molecule type" value="Genomic_DNA"/>
</dbReference>
<sequence length="107" mass="12376">MSKAQKESYYCMNCNWEIKDTHRHMDGIKCPECEGPVMTGPRSPKIILEISDPNEPPKVFVDGKEVKVKDINYEYVTGSDVYYETHELLMSVADNDNKHFNKIGFEK</sequence>
<dbReference type="GeneID" id="71515227"/>
<dbReference type="SUPFAM" id="SSF63393">
    <property type="entry name" value="RNA polymerase subunits"/>
    <property type="match status" value="1"/>
</dbReference>
<dbReference type="KEGG" id="vhl:BME96_12520"/>
<proteinExistence type="predicted"/>
<reference evidence="1 2" key="1">
    <citation type="submission" date="2016-11" db="EMBL/GenBank/DDBJ databases">
        <title>Complete genome sequencing of Virgibacillus halodenitrificans PDB-F2.</title>
        <authorList>
            <person name="Sun Z."/>
            <person name="Zhou Y."/>
            <person name="Li H."/>
        </authorList>
    </citation>
    <scope>NUCLEOTIDE SEQUENCE [LARGE SCALE GENOMIC DNA]</scope>
    <source>
        <strain evidence="1 2">PDB-F2</strain>
    </source>
</reference>
<dbReference type="RefSeq" id="WP_071649225.1">
    <property type="nucleotide sequence ID" value="NZ_CP017962.1"/>
</dbReference>
<dbReference type="AlphaFoldDB" id="A0AAC9J3A4"/>
<evidence type="ECO:0000313" key="2">
    <source>
        <dbReference type="Proteomes" id="UP000182945"/>
    </source>
</evidence>
<dbReference type="Gene3D" id="2.20.28.30">
    <property type="entry name" value="RNA polymerase ii, chain L"/>
    <property type="match status" value="1"/>
</dbReference>
<dbReference type="InterPro" id="IPR029040">
    <property type="entry name" value="RPABC4/Spt4"/>
</dbReference>
<name>A0AAC9J3A4_VIRHA</name>
<accession>A0AAC9J3A4</accession>
<gene>
    <name evidence="1" type="ORF">BME96_12520</name>
</gene>
<organism evidence="1 2">
    <name type="scientific">Virgibacillus halodenitrificans</name>
    <name type="common">Bacillus halodenitrificans</name>
    <dbReference type="NCBI Taxonomy" id="1482"/>
    <lineage>
        <taxon>Bacteria</taxon>
        <taxon>Bacillati</taxon>
        <taxon>Bacillota</taxon>
        <taxon>Bacilli</taxon>
        <taxon>Bacillales</taxon>
        <taxon>Bacillaceae</taxon>
        <taxon>Virgibacillus</taxon>
    </lineage>
</organism>
<protein>
    <submittedName>
        <fullName evidence="1">Uncharacterized protein</fullName>
    </submittedName>
</protein>
<dbReference type="Proteomes" id="UP000182945">
    <property type="component" value="Chromosome"/>
</dbReference>
<evidence type="ECO:0000313" key="1">
    <source>
        <dbReference type="EMBL" id="APC48965.1"/>
    </source>
</evidence>